<dbReference type="PANTHER" id="PTHR21032:SF0">
    <property type="entry name" value="G PATCH DOMAIN-CONTAINING PROTEIN 11"/>
    <property type="match status" value="1"/>
</dbReference>
<dbReference type="InterPro" id="IPR039249">
    <property type="entry name" value="GPATCH11"/>
</dbReference>
<dbReference type="OrthoDB" id="786951at2759"/>
<protein>
    <recommendedName>
        <fullName evidence="2">DUF4187 domain-containing protein</fullName>
    </recommendedName>
</protein>
<dbReference type="GO" id="GO:0000776">
    <property type="term" value="C:kinetochore"/>
    <property type="evidence" value="ECO:0007669"/>
    <property type="project" value="TreeGrafter"/>
</dbReference>
<dbReference type="Pfam" id="PF13821">
    <property type="entry name" value="DUF4187"/>
    <property type="match status" value="1"/>
</dbReference>
<evidence type="ECO:0000313" key="4">
    <source>
        <dbReference type="Proteomes" id="UP000037751"/>
    </source>
</evidence>
<feature type="region of interest" description="Disordered" evidence="1">
    <location>
        <begin position="1"/>
        <end position="25"/>
    </location>
</feature>
<organism evidence="3 4">
    <name type="scientific">Malassezia pachydermatis</name>
    <dbReference type="NCBI Taxonomy" id="77020"/>
    <lineage>
        <taxon>Eukaryota</taxon>
        <taxon>Fungi</taxon>
        <taxon>Dikarya</taxon>
        <taxon>Basidiomycota</taxon>
        <taxon>Ustilaginomycotina</taxon>
        <taxon>Malasseziomycetes</taxon>
        <taxon>Malasseziales</taxon>
        <taxon>Malasseziaceae</taxon>
        <taxon>Malassezia</taxon>
    </lineage>
</organism>
<reference evidence="3 4" key="1">
    <citation type="submission" date="2015-07" db="EMBL/GenBank/DDBJ databases">
        <title>Draft Genome Sequence of Malassezia furfur CBS1878 and Malassezia pachydermatis CBS1879.</title>
        <authorList>
            <person name="Triana S."/>
            <person name="Ohm R."/>
            <person name="Gonzalez A."/>
            <person name="DeCock H."/>
            <person name="Restrepo S."/>
            <person name="Celis A."/>
        </authorList>
    </citation>
    <scope>NUCLEOTIDE SEQUENCE [LARGE SCALE GENOMIC DNA]</scope>
    <source>
        <strain evidence="3 4">CBS 1879</strain>
    </source>
</reference>
<dbReference type="AlphaFoldDB" id="A0A0M8MHG4"/>
<proteinExistence type="predicted"/>
<evidence type="ECO:0000256" key="1">
    <source>
        <dbReference type="SAM" id="MobiDB-lite"/>
    </source>
</evidence>
<sequence length="345" mass="38031">MKKRTLAEAFQASLTEEDGASDTERAVKADAAIEDSDDYMSEAMLATLAAQDAPRASTYTERRAKLQWEATEQQRLAMEEADVRRASKARRALPGEWEARRRGLATSVWDQAAAAPALGAGTQAAIAMMAAMGYQPDQIPDTAPSSKPLSLDQRWLSTEGGTRRRGLGHADVSARISLASRASSPPIDPEAQVDAFRSHKGREHAAKQTELWLVQARKVCRALDEAQGWQYSPLWLDPTAFPPAHALYQPSLLTEAYERGQDDAVALLTLAFHEAQDSKETGYPPLEERRVDAERFCRLSPSARLDVTCAYLRDAYAYCLYCGHQYESQDDLASQCPGPTDEDHA</sequence>
<dbReference type="InterPro" id="IPR025239">
    <property type="entry name" value="DUF4187"/>
</dbReference>
<evidence type="ECO:0000259" key="2">
    <source>
        <dbReference type="SMART" id="SM01173"/>
    </source>
</evidence>
<evidence type="ECO:0000313" key="3">
    <source>
        <dbReference type="EMBL" id="KOS12536.1"/>
    </source>
</evidence>
<dbReference type="GeneID" id="28729203"/>
<gene>
    <name evidence="3" type="ORF">Malapachy_2841</name>
</gene>
<keyword evidence="4" id="KW-1185">Reference proteome</keyword>
<dbReference type="VEuPathDB" id="FungiDB:Malapachy_2841"/>
<dbReference type="RefSeq" id="XP_017990168.1">
    <property type="nucleotide sequence ID" value="XM_018137327.1"/>
</dbReference>
<dbReference type="Proteomes" id="UP000037751">
    <property type="component" value="Unassembled WGS sequence"/>
</dbReference>
<name>A0A0M8MHG4_9BASI</name>
<accession>A0A0M8MHG4</accession>
<dbReference type="PANTHER" id="PTHR21032">
    <property type="entry name" value="G PATCH DOMAIN-CONTAINING PROTEIN 11"/>
    <property type="match status" value="1"/>
</dbReference>
<dbReference type="EMBL" id="LGAV01000011">
    <property type="protein sequence ID" value="KOS12536.1"/>
    <property type="molecule type" value="Genomic_DNA"/>
</dbReference>
<comment type="caution">
    <text evidence="3">The sequence shown here is derived from an EMBL/GenBank/DDBJ whole genome shotgun (WGS) entry which is preliminary data.</text>
</comment>
<dbReference type="SMART" id="SM01173">
    <property type="entry name" value="DUF4187"/>
    <property type="match status" value="1"/>
</dbReference>
<dbReference type="STRING" id="77020.A0A0M8MHG4"/>
<feature type="domain" description="DUF4187" evidence="2">
    <location>
        <begin position="286"/>
        <end position="344"/>
    </location>
</feature>